<dbReference type="Proteomes" id="UP000316921">
    <property type="component" value="Chromosome"/>
</dbReference>
<keyword evidence="1" id="KW-0732">Signal</keyword>
<proteinExistence type="predicted"/>
<dbReference type="EMBL" id="CP036287">
    <property type="protein sequence ID" value="QDU65189.1"/>
    <property type="molecule type" value="Genomic_DNA"/>
</dbReference>
<organism evidence="2 3">
    <name type="scientific">Engelhardtia mirabilis</name>
    <dbReference type="NCBI Taxonomy" id="2528011"/>
    <lineage>
        <taxon>Bacteria</taxon>
        <taxon>Pseudomonadati</taxon>
        <taxon>Planctomycetota</taxon>
        <taxon>Planctomycetia</taxon>
        <taxon>Planctomycetia incertae sedis</taxon>
        <taxon>Engelhardtia</taxon>
    </lineage>
</organism>
<accession>A0A518BDX8</accession>
<evidence type="ECO:0000313" key="3">
    <source>
        <dbReference type="Proteomes" id="UP000316921"/>
    </source>
</evidence>
<sequence length="423" mass="41179" precursor="true">MVLLTSFLIATAPLVQAKVWVVDPGGGGDFVQIPQAIAAAADGDTILVRGSEGMDFVVDGKGLAIVADTGLTVPTGAITVRNLAAGQRAVLRGLSASAGAGAFVPSEGLTIENCTGSVWVEDCDFSGDTPVSPFLTAVADGGSVSGSDQVSLVDCTFVGNVGAIPTVSTGGAGLVVENSSVQVYGGSVQAGGGWNQSAFSADNISGGQGGQGLVAVGSFVLLDGAVVLGGNGGIGADAGFFLTNCTAGGDGGTALVANASTVVRRAVTLAGGAGGAGGASGATNCADGQAGASEDLTLVQRTDLAGISHTIEVSPNPVREGQSATVTFDGQPGDLVLLLISPAPAGLYLPSLGGSLLVGSPLFQLAGFGATPASGQLVVPFTLSSFGPGIEVIGLYEQPLVLTVGGQLVLGSGEYVTHLDAAF</sequence>
<feature type="chain" id="PRO_5021945142" description="Right handed beta helix domain-containing protein" evidence="1">
    <location>
        <begin position="18"/>
        <end position="423"/>
    </location>
</feature>
<evidence type="ECO:0000256" key="1">
    <source>
        <dbReference type="SAM" id="SignalP"/>
    </source>
</evidence>
<reference evidence="2 3" key="1">
    <citation type="submission" date="2019-02" db="EMBL/GenBank/DDBJ databases">
        <title>Deep-cultivation of Planctomycetes and their phenomic and genomic characterization uncovers novel biology.</title>
        <authorList>
            <person name="Wiegand S."/>
            <person name="Jogler M."/>
            <person name="Boedeker C."/>
            <person name="Pinto D."/>
            <person name="Vollmers J."/>
            <person name="Rivas-Marin E."/>
            <person name="Kohn T."/>
            <person name="Peeters S.H."/>
            <person name="Heuer A."/>
            <person name="Rast P."/>
            <person name="Oberbeckmann S."/>
            <person name="Bunk B."/>
            <person name="Jeske O."/>
            <person name="Meyerdierks A."/>
            <person name="Storesund J.E."/>
            <person name="Kallscheuer N."/>
            <person name="Luecker S."/>
            <person name="Lage O.M."/>
            <person name="Pohl T."/>
            <person name="Merkel B.J."/>
            <person name="Hornburger P."/>
            <person name="Mueller R.-W."/>
            <person name="Bruemmer F."/>
            <person name="Labrenz M."/>
            <person name="Spormann A.M."/>
            <person name="Op den Camp H."/>
            <person name="Overmann J."/>
            <person name="Amann R."/>
            <person name="Jetten M.S.M."/>
            <person name="Mascher T."/>
            <person name="Medema M.H."/>
            <person name="Devos D.P."/>
            <person name="Kaster A.-K."/>
            <person name="Ovreas L."/>
            <person name="Rohde M."/>
            <person name="Galperin M.Y."/>
            <person name="Jogler C."/>
        </authorList>
    </citation>
    <scope>NUCLEOTIDE SEQUENCE [LARGE SCALE GENOMIC DNA]</scope>
    <source>
        <strain evidence="2 3">Pla133</strain>
    </source>
</reference>
<name>A0A518BDX8_9BACT</name>
<feature type="signal peptide" evidence="1">
    <location>
        <begin position="1"/>
        <end position="17"/>
    </location>
</feature>
<dbReference type="RefSeq" id="WP_145061558.1">
    <property type="nucleotide sequence ID" value="NZ_CP036287.1"/>
</dbReference>
<dbReference type="KEGG" id="pbap:Pla133_02530"/>
<gene>
    <name evidence="2" type="ORF">Pla133_02530</name>
</gene>
<dbReference type="SUPFAM" id="SSF51126">
    <property type="entry name" value="Pectin lyase-like"/>
    <property type="match status" value="1"/>
</dbReference>
<evidence type="ECO:0000313" key="2">
    <source>
        <dbReference type="EMBL" id="QDU65189.1"/>
    </source>
</evidence>
<protein>
    <recommendedName>
        <fullName evidence="4">Right handed beta helix domain-containing protein</fullName>
    </recommendedName>
</protein>
<dbReference type="InterPro" id="IPR011050">
    <property type="entry name" value="Pectin_lyase_fold/virulence"/>
</dbReference>
<dbReference type="InterPro" id="IPR012334">
    <property type="entry name" value="Pectin_lyas_fold"/>
</dbReference>
<keyword evidence="3" id="KW-1185">Reference proteome</keyword>
<evidence type="ECO:0008006" key="4">
    <source>
        <dbReference type="Google" id="ProtNLM"/>
    </source>
</evidence>
<dbReference type="Gene3D" id="2.160.20.10">
    <property type="entry name" value="Single-stranded right-handed beta-helix, Pectin lyase-like"/>
    <property type="match status" value="1"/>
</dbReference>
<dbReference type="AlphaFoldDB" id="A0A518BDX8"/>